<name>A0A455T0X3_9CHLR</name>
<dbReference type="AlphaFoldDB" id="A0A455T0X3"/>
<accession>A0A455T0X3</accession>
<proteinExistence type="predicted"/>
<gene>
    <name evidence="1" type="ORF">KTA_12100</name>
</gene>
<evidence type="ECO:0000313" key="1">
    <source>
        <dbReference type="EMBL" id="BBH93011.1"/>
    </source>
</evidence>
<organism evidence="1">
    <name type="scientific">Thermogemmatispora argillosa</name>
    <dbReference type="NCBI Taxonomy" id="2045280"/>
    <lineage>
        <taxon>Bacteria</taxon>
        <taxon>Bacillati</taxon>
        <taxon>Chloroflexota</taxon>
        <taxon>Ktedonobacteria</taxon>
        <taxon>Thermogemmatisporales</taxon>
        <taxon>Thermogemmatisporaceae</taxon>
        <taxon>Thermogemmatispora</taxon>
    </lineage>
</organism>
<protein>
    <submittedName>
        <fullName evidence="1">Uncharacterized protein</fullName>
    </submittedName>
</protein>
<sequence length="104" mass="11394">MHDMAYNAPGQTTQRVLDRQRTGLRMPLTSSARRLSRAGAWRAGEAAMTGMRGEESGGMTLPGVFAGGVLLFSCLSPFIVVSQVDEEFVTQWSRTIFLKGLKRS</sequence>
<dbReference type="EMBL" id="AP019377">
    <property type="protein sequence ID" value="BBH93011.1"/>
    <property type="molecule type" value="Genomic_DNA"/>
</dbReference>
<reference evidence="1" key="1">
    <citation type="submission" date="2018-12" db="EMBL/GenBank/DDBJ databases">
        <title>Novel natural products biosynthetic potential of the class Ktedonobacteria.</title>
        <authorList>
            <person name="Zheng Y."/>
            <person name="Saitou A."/>
            <person name="Wang C.M."/>
            <person name="Toyoda A."/>
            <person name="Minakuchi Y."/>
            <person name="Sekiguchi Y."/>
            <person name="Ueda K."/>
            <person name="Takano H."/>
            <person name="Sakai Y."/>
            <person name="Yokota A."/>
            <person name="Yabe S."/>
        </authorList>
    </citation>
    <scope>NUCLEOTIDE SEQUENCE</scope>
    <source>
        <strain evidence="1">A3-2</strain>
    </source>
</reference>